<feature type="domain" description="SWEET-like" evidence="11">
    <location>
        <begin position="409"/>
        <end position="484"/>
    </location>
</feature>
<feature type="transmembrane region" description="Helical" evidence="10">
    <location>
        <begin position="384"/>
        <end position="403"/>
    </location>
</feature>
<gene>
    <name evidence="13" type="ORF">RJ639_040571</name>
</gene>
<comment type="subcellular location">
    <subcellularLocation>
        <location evidence="2">Endomembrane system</location>
        <topology evidence="2">Multi-pass membrane protein</topology>
    </subcellularLocation>
</comment>
<feature type="transmembrane region" description="Helical" evidence="10">
    <location>
        <begin position="296"/>
        <end position="322"/>
    </location>
</feature>
<evidence type="ECO:0000256" key="3">
    <source>
        <dbReference type="ARBA" id="ARBA00004906"/>
    </source>
</evidence>
<organism evidence="13 14">
    <name type="scientific">Escallonia herrerae</name>
    <dbReference type="NCBI Taxonomy" id="1293975"/>
    <lineage>
        <taxon>Eukaryota</taxon>
        <taxon>Viridiplantae</taxon>
        <taxon>Streptophyta</taxon>
        <taxon>Embryophyta</taxon>
        <taxon>Tracheophyta</taxon>
        <taxon>Spermatophyta</taxon>
        <taxon>Magnoliopsida</taxon>
        <taxon>eudicotyledons</taxon>
        <taxon>Gunneridae</taxon>
        <taxon>Pentapetalae</taxon>
        <taxon>asterids</taxon>
        <taxon>campanulids</taxon>
        <taxon>Escalloniales</taxon>
        <taxon>Escalloniaceae</taxon>
        <taxon>Escallonia</taxon>
    </lineage>
</organism>
<keyword evidence="8 10" id="KW-1133">Transmembrane helix</keyword>
<dbReference type="PANTHER" id="PTHR33389:SF18">
    <property type="entry name" value="OS01G0677900 PROTEIN"/>
    <property type="match status" value="1"/>
</dbReference>
<reference evidence="13" key="1">
    <citation type="submission" date="2022-12" db="EMBL/GenBank/DDBJ databases">
        <title>Draft genome assemblies for two species of Escallonia (Escalloniales).</title>
        <authorList>
            <person name="Chanderbali A."/>
            <person name="Dervinis C."/>
            <person name="Anghel I."/>
            <person name="Soltis D."/>
            <person name="Soltis P."/>
            <person name="Zapata F."/>
        </authorList>
    </citation>
    <scope>NUCLEOTIDE SEQUENCE</scope>
    <source>
        <strain evidence="13">UCBG64.0493</strain>
        <tissue evidence="13">Leaf</tissue>
    </source>
</reference>
<proteinExistence type="predicted"/>
<keyword evidence="9 10" id="KW-0472">Membrane</keyword>
<dbReference type="Pfam" id="PF25333">
    <property type="entry name" value="DUF2921_N"/>
    <property type="match status" value="2"/>
</dbReference>
<dbReference type="InterPro" id="IPR057425">
    <property type="entry name" value="DUF2921_N"/>
</dbReference>
<evidence type="ECO:0000256" key="4">
    <source>
        <dbReference type="ARBA" id="ARBA00012483"/>
    </source>
</evidence>
<feature type="domain" description="SWEET-like" evidence="11">
    <location>
        <begin position="256"/>
        <end position="405"/>
    </location>
</feature>
<dbReference type="AlphaFoldDB" id="A0AA88WH96"/>
<dbReference type="Proteomes" id="UP001188597">
    <property type="component" value="Unassembled WGS sequence"/>
</dbReference>
<comment type="caution">
    <text evidence="13">The sequence shown here is derived from an EMBL/GenBank/DDBJ whole genome shotgun (WGS) entry which is preliminary data.</text>
</comment>
<dbReference type="GO" id="GO:0012505">
    <property type="term" value="C:endomembrane system"/>
    <property type="evidence" value="ECO:0007669"/>
    <property type="project" value="UniProtKB-SubCell"/>
</dbReference>
<name>A0AA88WH96_9ASTE</name>
<evidence type="ECO:0000256" key="5">
    <source>
        <dbReference type="ARBA" id="ARBA00022679"/>
    </source>
</evidence>
<dbReference type="InterPro" id="IPR021319">
    <property type="entry name" value="DUF2921"/>
</dbReference>
<comment type="catalytic activity">
    <reaction evidence="1">
        <text>S-ubiquitinyl-[E2 ubiquitin-conjugating enzyme]-L-cysteine + [acceptor protein]-L-lysine = [E2 ubiquitin-conjugating enzyme]-L-cysteine + N(6)-ubiquitinyl-[acceptor protein]-L-lysine.</text>
        <dbReference type="EC" id="2.3.2.27"/>
    </reaction>
</comment>
<dbReference type="GO" id="GO:0061630">
    <property type="term" value="F:ubiquitin protein ligase activity"/>
    <property type="evidence" value="ECO:0007669"/>
    <property type="project" value="UniProtKB-EC"/>
</dbReference>
<evidence type="ECO:0000256" key="6">
    <source>
        <dbReference type="ARBA" id="ARBA00022692"/>
    </source>
</evidence>
<protein>
    <recommendedName>
        <fullName evidence="4">RING-type E3 ubiquitin transferase</fullName>
        <ecNumber evidence="4">2.3.2.27</ecNumber>
    </recommendedName>
</protein>
<dbReference type="EC" id="2.3.2.27" evidence="4"/>
<accession>A0AA88WH96</accession>
<evidence type="ECO:0000313" key="14">
    <source>
        <dbReference type="Proteomes" id="UP001188597"/>
    </source>
</evidence>
<feature type="domain" description="DUF2921" evidence="12">
    <location>
        <begin position="1"/>
        <end position="39"/>
    </location>
</feature>
<evidence type="ECO:0000256" key="9">
    <source>
        <dbReference type="ARBA" id="ARBA00023136"/>
    </source>
</evidence>
<evidence type="ECO:0000256" key="10">
    <source>
        <dbReference type="SAM" id="Phobius"/>
    </source>
</evidence>
<feature type="transmembrane region" description="Helical" evidence="10">
    <location>
        <begin position="343"/>
        <end position="372"/>
    </location>
</feature>
<feature type="domain" description="DUF2921" evidence="12">
    <location>
        <begin position="72"/>
        <end position="241"/>
    </location>
</feature>
<evidence type="ECO:0000256" key="7">
    <source>
        <dbReference type="ARBA" id="ARBA00022786"/>
    </source>
</evidence>
<comment type="pathway">
    <text evidence="3">Protein modification; protein ubiquitination.</text>
</comment>
<dbReference type="Pfam" id="PF11145">
    <property type="entry name" value="DUF2921"/>
    <property type="match status" value="2"/>
</dbReference>
<evidence type="ECO:0000259" key="11">
    <source>
        <dbReference type="Pfam" id="PF11145"/>
    </source>
</evidence>
<evidence type="ECO:0000256" key="1">
    <source>
        <dbReference type="ARBA" id="ARBA00000900"/>
    </source>
</evidence>
<evidence type="ECO:0000313" key="13">
    <source>
        <dbReference type="EMBL" id="KAK3027821.1"/>
    </source>
</evidence>
<feature type="transmembrane region" description="Helical" evidence="10">
    <location>
        <begin position="266"/>
        <end position="284"/>
    </location>
</feature>
<dbReference type="PANTHER" id="PTHR33389">
    <property type="entry name" value="FAMILY PROTEIN, PUTATIVE (DUF2921)-RELATED"/>
    <property type="match status" value="1"/>
</dbReference>
<dbReference type="EMBL" id="JAVXUP010000440">
    <property type="protein sequence ID" value="KAK3027821.1"/>
    <property type="molecule type" value="Genomic_DNA"/>
</dbReference>
<keyword evidence="5" id="KW-0808">Transferase</keyword>
<sequence>MRLSMRYPSVWSIKQSVSVEGQIWTNKSVNDPGYFDRITFQSSDDNMMRVLGLKYEYTLLDRVRSCAMRKPIKNKVKTYPRADSYEMRFDMSVTNSKSRSGWGYAVPNSVGEHFYEPYAAATPASIDDYGELHRAPVVDLRSRHDNPLNISYKISLYINHGSIDSAGGISSLNSSSSPNDVYDISSEGVYDGETGHLSDPWDCEILLNFYFPPINEGNGSSGFIMGSIESTRKRDDPLYFGHWNISSNAFYTATAKQSTWRMDLEIIMVFVSKTLACLFIRSQLLHVKRHPDVLPFVSLVMLTILTLSHMISLLLNFKALFVDNHSRQNVLLGSGGWLEVNEVIVRVVTMVTFLLQFRVLQLVWIALVGSVIENEFWISQKKSLYASLPMYILGALIALLLNWKRENTYYGITFIRLLPHGYDLYRAHSFVHSHFDGSYIYANPRADFYSAAWDVITPLLGMIFAVIIYVQQQSGGHTVLPQRFREMEIYERNTPNAVMWAELLASNDIVSFWHIMHLGSFVDR</sequence>
<keyword evidence="6 10" id="KW-0812">Transmembrane</keyword>
<evidence type="ECO:0000256" key="2">
    <source>
        <dbReference type="ARBA" id="ARBA00004127"/>
    </source>
</evidence>
<keyword evidence="14" id="KW-1185">Reference proteome</keyword>
<feature type="transmembrane region" description="Helical" evidence="10">
    <location>
        <begin position="448"/>
        <end position="470"/>
    </location>
</feature>
<keyword evidence="7" id="KW-0833">Ubl conjugation pathway</keyword>
<evidence type="ECO:0000256" key="8">
    <source>
        <dbReference type="ARBA" id="ARBA00022989"/>
    </source>
</evidence>
<evidence type="ECO:0000259" key="12">
    <source>
        <dbReference type="Pfam" id="PF25333"/>
    </source>
</evidence>